<name>A0A1Q8YIG4_9BURK</name>
<evidence type="ECO:0000313" key="9">
    <source>
        <dbReference type="EMBL" id="OLP07743.1"/>
    </source>
</evidence>
<dbReference type="NCBIfam" id="TIGR03426">
    <property type="entry name" value="shape_MreD"/>
    <property type="match status" value="1"/>
</dbReference>
<feature type="transmembrane region" description="Helical" evidence="8">
    <location>
        <begin position="9"/>
        <end position="30"/>
    </location>
</feature>
<evidence type="ECO:0000256" key="6">
    <source>
        <dbReference type="ARBA" id="ARBA00022989"/>
    </source>
</evidence>
<dbReference type="PANTHER" id="PTHR37484:SF1">
    <property type="entry name" value="ROD SHAPE-DETERMINING PROTEIN MRED"/>
    <property type="match status" value="1"/>
</dbReference>
<dbReference type="InterPro" id="IPR007227">
    <property type="entry name" value="Cell_shape_determining_MreD"/>
</dbReference>
<organism evidence="9 10">
    <name type="scientific">Rhodoferax antarcticus ANT.BR</name>
    <dbReference type="NCBI Taxonomy" id="1111071"/>
    <lineage>
        <taxon>Bacteria</taxon>
        <taxon>Pseudomonadati</taxon>
        <taxon>Pseudomonadota</taxon>
        <taxon>Betaproteobacteria</taxon>
        <taxon>Burkholderiales</taxon>
        <taxon>Comamonadaceae</taxon>
        <taxon>Rhodoferax</taxon>
    </lineage>
</organism>
<reference evidence="9 10" key="1">
    <citation type="submission" date="2017-01" db="EMBL/GenBank/DDBJ databases">
        <title>Genome sequence of Rhodoferax antarcticus ANT.BR, a psychrophilic purple nonsulfur bacterium from an Antarctic microbial mat.</title>
        <authorList>
            <person name="Baker J."/>
            <person name="Riester C."/>
            <person name="Skinner B."/>
            <person name="Newell A."/>
            <person name="Swingley W."/>
            <person name="Madigan M."/>
            <person name="Jung D."/>
            <person name="Asao M."/>
            <person name="Chen M."/>
            <person name="Loughlin P."/>
            <person name="Pan H."/>
            <person name="Lin S."/>
            <person name="Li N."/>
            <person name="Shaw J."/>
            <person name="Prado M."/>
            <person name="Sherman C."/>
            <person name="Li X."/>
            <person name="Tang J."/>
            <person name="Blankenship R."/>
            <person name="Zhao T."/>
            <person name="Touchman J."/>
            <person name="Sattley M."/>
        </authorList>
    </citation>
    <scope>NUCLEOTIDE SEQUENCE [LARGE SCALE GENOMIC DNA]</scope>
    <source>
        <strain evidence="9 10">ANT.BR</strain>
    </source>
</reference>
<keyword evidence="6 8" id="KW-1133">Transmembrane helix</keyword>
<evidence type="ECO:0000313" key="10">
    <source>
        <dbReference type="Proteomes" id="UP000185911"/>
    </source>
</evidence>
<dbReference type="PIRSF" id="PIRSF018472">
    <property type="entry name" value="MreD_proteobac"/>
    <property type="match status" value="1"/>
</dbReference>
<dbReference type="AlphaFoldDB" id="A0A1Q8YIG4"/>
<keyword evidence="10" id="KW-1185">Reference proteome</keyword>
<keyword evidence="7 8" id="KW-0472">Membrane</keyword>
<accession>A0A1Q8YIG4</accession>
<evidence type="ECO:0000256" key="5">
    <source>
        <dbReference type="ARBA" id="ARBA00022960"/>
    </source>
</evidence>
<dbReference type="RefSeq" id="WP_075585393.1">
    <property type="nucleotide sequence ID" value="NZ_MSYM01000007.1"/>
</dbReference>
<sequence>MIMPRGQQLLLPANPWFIWGSLITALALNMLQNMGLWGRAAWAPDLVAVVLVFWAIHQPQRVGVGTAFLLGLAMDVHQSALLGQHALAYSALSFLAIGIHRRILWFSVPSQAAQVLPLFVSAHLLVVALRLLGGDIFPGWTVLLAPAIEALLWPVVTLLLLLPQRQAPDRDANRPL</sequence>
<comment type="caution">
    <text evidence="9">The sequence shown here is derived from an EMBL/GenBank/DDBJ whole genome shotgun (WGS) entry which is preliminary data.</text>
</comment>
<comment type="subcellular location">
    <subcellularLocation>
        <location evidence="1">Cell membrane</location>
        <topology evidence="1">Multi-pass membrane protein</topology>
    </subcellularLocation>
</comment>
<dbReference type="STRING" id="81479.RA876_18130"/>
<dbReference type="GO" id="GO:0005886">
    <property type="term" value="C:plasma membrane"/>
    <property type="evidence" value="ECO:0007669"/>
    <property type="project" value="UniProtKB-SubCell"/>
</dbReference>
<feature type="transmembrane region" description="Helical" evidence="8">
    <location>
        <begin position="36"/>
        <end position="55"/>
    </location>
</feature>
<comment type="similarity">
    <text evidence="2">Belongs to the MreD family.</text>
</comment>
<evidence type="ECO:0000256" key="8">
    <source>
        <dbReference type="SAM" id="Phobius"/>
    </source>
</evidence>
<evidence type="ECO:0000256" key="1">
    <source>
        <dbReference type="ARBA" id="ARBA00004651"/>
    </source>
</evidence>
<dbReference type="Pfam" id="PF04093">
    <property type="entry name" value="MreD"/>
    <property type="match status" value="1"/>
</dbReference>
<feature type="transmembrane region" description="Helical" evidence="8">
    <location>
        <begin position="139"/>
        <end position="162"/>
    </location>
</feature>
<keyword evidence="3" id="KW-1003">Cell membrane</keyword>
<dbReference type="PANTHER" id="PTHR37484">
    <property type="entry name" value="ROD SHAPE-DETERMINING PROTEIN MRED"/>
    <property type="match status" value="1"/>
</dbReference>
<dbReference type="Proteomes" id="UP000185911">
    <property type="component" value="Unassembled WGS sequence"/>
</dbReference>
<gene>
    <name evidence="9" type="ORF">BLL52_0839</name>
</gene>
<dbReference type="EMBL" id="MSYM01000007">
    <property type="protein sequence ID" value="OLP07743.1"/>
    <property type="molecule type" value="Genomic_DNA"/>
</dbReference>
<protein>
    <submittedName>
        <fullName evidence="9">Rod shape-determining protein MreD</fullName>
    </submittedName>
</protein>
<keyword evidence="5" id="KW-0133">Cell shape</keyword>
<proteinExistence type="inferred from homology"/>
<dbReference type="InterPro" id="IPR026034">
    <property type="entry name" value="MreD_proteobac"/>
</dbReference>
<dbReference type="GO" id="GO:0008360">
    <property type="term" value="P:regulation of cell shape"/>
    <property type="evidence" value="ECO:0007669"/>
    <property type="project" value="UniProtKB-KW"/>
</dbReference>
<evidence type="ECO:0000256" key="2">
    <source>
        <dbReference type="ARBA" id="ARBA00007776"/>
    </source>
</evidence>
<evidence type="ECO:0000256" key="7">
    <source>
        <dbReference type="ARBA" id="ARBA00023136"/>
    </source>
</evidence>
<keyword evidence="4 8" id="KW-0812">Transmembrane</keyword>
<evidence type="ECO:0000256" key="3">
    <source>
        <dbReference type="ARBA" id="ARBA00022475"/>
    </source>
</evidence>
<evidence type="ECO:0000256" key="4">
    <source>
        <dbReference type="ARBA" id="ARBA00022692"/>
    </source>
</evidence>